<protein>
    <submittedName>
        <fullName evidence="7">Putative membrane protein</fullName>
    </submittedName>
</protein>
<dbReference type="OrthoDB" id="3701077at2"/>
<feature type="transmembrane region" description="Helical" evidence="5">
    <location>
        <begin position="40"/>
        <end position="61"/>
    </location>
</feature>
<dbReference type="GO" id="GO:0012505">
    <property type="term" value="C:endomembrane system"/>
    <property type="evidence" value="ECO:0007669"/>
    <property type="project" value="UniProtKB-SubCell"/>
</dbReference>
<dbReference type="Pfam" id="PF02656">
    <property type="entry name" value="DUF202"/>
    <property type="match status" value="1"/>
</dbReference>
<reference evidence="7 8" key="1">
    <citation type="submission" date="2014-08" db="EMBL/GenBank/DDBJ databases">
        <title>Complete genome sequence of Corynebacterium deserti GIMN1.010 (=DSM 45689), isolated from desert sand in western China.</title>
        <authorList>
            <person name="Ruckert C."/>
            <person name="Albersmeier A."/>
            <person name="Kalinowski J."/>
        </authorList>
    </citation>
    <scope>NUCLEOTIDE SEQUENCE [LARGE SCALE GENOMIC DNA]</scope>
    <source>
        <strain evidence="7 8">GIMN1.010</strain>
    </source>
</reference>
<sequence>MSRLHEDPGLQPERTILAWNRTTVSLAVCSAILLRWTPHYGAATLIPVLGLIGLAVFILVTQRMRYERQALGIATNKVPANIIGVVSLSLTMLAFGVAGIFFVLTD</sequence>
<evidence type="ECO:0000313" key="8">
    <source>
        <dbReference type="Proteomes" id="UP000068067"/>
    </source>
</evidence>
<evidence type="ECO:0000313" key="7">
    <source>
        <dbReference type="EMBL" id="ALC04620.1"/>
    </source>
</evidence>
<evidence type="ECO:0000256" key="3">
    <source>
        <dbReference type="ARBA" id="ARBA00022989"/>
    </source>
</evidence>
<dbReference type="RefSeq" id="WP_053543817.1">
    <property type="nucleotide sequence ID" value="NZ_CP009220.1"/>
</dbReference>
<feature type="transmembrane region" description="Helical" evidence="5">
    <location>
        <begin position="82"/>
        <end position="104"/>
    </location>
</feature>
<gene>
    <name evidence="7" type="ORF">CDES_00700</name>
</gene>
<dbReference type="InterPro" id="IPR003807">
    <property type="entry name" value="DUF202"/>
</dbReference>
<organism evidence="7 8">
    <name type="scientific">Corynebacterium deserti GIMN1.010</name>
    <dbReference type="NCBI Taxonomy" id="931089"/>
    <lineage>
        <taxon>Bacteria</taxon>
        <taxon>Bacillati</taxon>
        <taxon>Actinomycetota</taxon>
        <taxon>Actinomycetes</taxon>
        <taxon>Mycobacteriales</taxon>
        <taxon>Corynebacteriaceae</taxon>
        <taxon>Corynebacterium</taxon>
    </lineage>
</organism>
<dbReference type="Proteomes" id="UP000068067">
    <property type="component" value="Chromosome"/>
</dbReference>
<feature type="domain" description="DUF202" evidence="6">
    <location>
        <begin position="7"/>
        <end position="69"/>
    </location>
</feature>
<name>A0A0M4CVF1_9CORY</name>
<dbReference type="STRING" id="931089.CDES_00700"/>
<accession>A0A0M4CVF1</accession>
<evidence type="ECO:0000256" key="2">
    <source>
        <dbReference type="ARBA" id="ARBA00022692"/>
    </source>
</evidence>
<comment type="subcellular location">
    <subcellularLocation>
        <location evidence="1">Endomembrane system</location>
        <topology evidence="1">Multi-pass membrane protein</topology>
    </subcellularLocation>
</comment>
<keyword evidence="2 5" id="KW-0812">Transmembrane</keyword>
<evidence type="ECO:0000259" key="6">
    <source>
        <dbReference type="Pfam" id="PF02656"/>
    </source>
</evidence>
<keyword evidence="4 5" id="KW-0472">Membrane</keyword>
<keyword evidence="8" id="KW-1185">Reference proteome</keyword>
<evidence type="ECO:0000256" key="1">
    <source>
        <dbReference type="ARBA" id="ARBA00004127"/>
    </source>
</evidence>
<dbReference type="KEGG" id="cdx:CDES_00700"/>
<dbReference type="AlphaFoldDB" id="A0A0M4CVF1"/>
<dbReference type="PATRIC" id="fig|931089.4.peg.145"/>
<evidence type="ECO:0000256" key="4">
    <source>
        <dbReference type="ARBA" id="ARBA00023136"/>
    </source>
</evidence>
<dbReference type="EMBL" id="CP009220">
    <property type="protein sequence ID" value="ALC04620.1"/>
    <property type="molecule type" value="Genomic_DNA"/>
</dbReference>
<proteinExistence type="predicted"/>
<evidence type="ECO:0000256" key="5">
    <source>
        <dbReference type="SAM" id="Phobius"/>
    </source>
</evidence>
<keyword evidence="3 5" id="KW-1133">Transmembrane helix</keyword>